<comment type="caution">
    <text evidence="3">The sequence shown here is derived from an EMBL/GenBank/DDBJ whole genome shotgun (WGS) entry which is preliminary data.</text>
</comment>
<feature type="domain" description="Peptidase C14 caspase" evidence="2">
    <location>
        <begin position="40"/>
        <end position="253"/>
    </location>
</feature>
<protein>
    <submittedName>
        <fullName evidence="3">Caspase family protein</fullName>
    </submittedName>
</protein>
<evidence type="ECO:0000313" key="4">
    <source>
        <dbReference type="Proteomes" id="UP001302949"/>
    </source>
</evidence>
<keyword evidence="1" id="KW-0732">Signal</keyword>
<dbReference type="Pfam" id="PF00656">
    <property type="entry name" value="Peptidase_C14"/>
    <property type="match status" value="1"/>
</dbReference>
<dbReference type="InterPro" id="IPR029030">
    <property type="entry name" value="Caspase-like_dom_sf"/>
</dbReference>
<dbReference type="EMBL" id="JAYFUM010000006">
    <property type="protein sequence ID" value="MEA5138641.1"/>
    <property type="molecule type" value="Genomic_DNA"/>
</dbReference>
<dbReference type="InterPro" id="IPR011600">
    <property type="entry name" value="Pept_C14_caspase"/>
</dbReference>
<proteinExistence type="predicted"/>
<feature type="signal peptide" evidence="1">
    <location>
        <begin position="1"/>
        <end position="20"/>
    </location>
</feature>
<evidence type="ECO:0000259" key="2">
    <source>
        <dbReference type="Pfam" id="PF00656"/>
    </source>
</evidence>
<reference evidence="3 4" key="1">
    <citation type="submission" date="2023-12" db="EMBL/GenBank/DDBJ databases">
        <title>Novel species of the genus Arcicella isolated from rivers.</title>
        <authorList>
            <person name="Lu H."/>
        </authorList>
    </citation>
    <scope>NUCLEOTIDE SEQUENCE [LARGE SCALE GENOMIC DNA]</scope>
    <source>
        <strain evidence="3 4">KCTC 23307</strain>
    </source>
</reference>
<accession>A0ABU5Q722</accession>
<keyword evidence="4" id="KW-1185">Reference proteome</keyword>
<evidence type="ECO:0000256" key="1">
    <source>
        <dbReference type="SAM" id="SignalP"/>
    </source>
</evidence>
<gene>
    <name evidence="3" type="ORF">VB248_05845</name>
</gene>
<dbReference type="RefSeq" id="WP_323295808.1">
    <property type="nucleotide sequence ID" value="NZ_JAYFUM010000006.1"/>
</dbReference>
<dbReference type="SUPFAM" id="SSF52129">
    <property type="entry name" value="Caspase-like"/>
    <property type="match status" value="1"/>
</dbReference>
<organism evidence="3 4">
    <name type="scientific">Arcicella rigui</name>
    <dbReference type="NCBI Taxonomy" id="797020"/>
    <lineage>
        <taxon>Bacteria</taxon>
        <taxon>Pseudomonadati</taxon>
        <taxon>Bacteroidota</taxon>
        <taxon>Cytophagia</taxon>
        <taxon>Cytophagales</taxon>
        <taxon>Flectobacillaceae</taxon>
        <taxon>Arcicella</taxon>
    </lineage>
</organism>
<evidence type="ECO:0000313" key="3">
    <source>
        <dbReference type="EMBL" id="MEA5138641.1"/>
    </source>
</evidence>
<feature type="chain" id="PRO_5046590698" evidence="1">
    <location>
        <begin position="21"/>
        <end position="366"/>
    </location>
</feature>
<sequence>MKVRYLLFIIFCCFLQKSVAQTFRVIIMADVKDPKIGFSCTRDLAAMDSVFHKIAYSLDYQYKSIVITNKNFSKVGLEKTINELTVENQDVLVFYYSGHGFTSPTQISEFPVLYLPDSEETTLEAIHKKLKSKGARLSITLGDCCNNLMLANQMPMVKPLQFRSIFVENDILRILFKDSKGDILICSAKKGERALCHTNTGGWYSSAWQEALSHAQNSNNTITWETFLQDADRRLQDKVKFENQAGKQHSNWRVVLTNAKPENKTAARVNFSDMNRFLNTLADESLDYTAREKLLSQKRNLYFMPEAEAHEYVNIIDNNMSPVDLDLFLDKILVNPSLIKQINVVEKLSVFSKDGRYQQITVQEIR</sequence>
<dbReference type="Gene3D" id="3.40.50.1460">
    <property type="match status" value="1"/>
</dbReference>
<name>A0ABU5Q722_9BACT</name>
<dbReference type="Proteomes" id="UP001302949">
    <property type="component" value="Unassembled WGS sequence"/>
</dbReference>